<dbReference type="InterPro" id="IPR041479">
    <property type="entry name" value="TetR_CgmR_C"/>
</dbReference>
<evidence type="ECO:0000313" key="5">
    <source>
        <dbReference type="Proteomes" id="UP000542742"/>
    </source>
</evidence>
<keyword evidence="1" id="KW-0238">DNA-binding</keyword>
<dbReference type="Proteomes" id="UP000542742">
    <property type="component" value="Unassembled WGS sequence"/>
</dbReference>
<dbReference type="Pfam" id="PF00440">
    <property type="entry name" value="TetR_N"/>
    <property type="match status" value="1"/>
</dbReference>
<dbReference type="InterPro" id="IPR001647">
    <property type="entry name" value="HTH_TetR"/>
</dbReference>
<dbReference type="RefSeq" id="WP_184952049.1">
    <property type="nucleotide sequence ID" value="NZ_BOMC01000080.1"/>
</dbReference>
<dbReference type="InterPro" id="IPR009057">
    <property type="entry name" value="Homeodomain-like_sf"/>
</dbReference>
<organism evidence="4 5">
    <name type="scientific">Paractinoplanes abujensis</name>
    <dbReference type="NCBI Taxonomy" id="882441"/>
    <lineage>
        <taxon>Bacteria</taxon>
        <taxon>Bacillati</taxon>
        <taxon>Actinomycetota</taxon>
        <taxon>Actinomycetes</taxon>
        <taxon>Micromonosporales</taxon>
        <taxon>Micromonosporaceae</taxon>
        <taxon>Paractinoplanes</taxon>
    </lineage>
</organism>
<feature type="domain" description="HTH tetR-type" evidence="2">
    <location>
        <begin position="8"/>
        <end position="51"/>
    </location>
</feature>
<dbReference type="AlphaFoldDB" id="A0A7W7G0U1"/>
<reference evidence="4 5" key="1">
    <citation type="submission" date="2020-08" db="EMBL/GenBank/DDBJ databases">
        <title>Sequencing the genomes of 1000 actinobacteria strains.</title>
        <authorList>
            <person name="Klenk H.-P."/>
        </authorList>
    </citation>
    <scope>NUCLEOTIDE SEQUENCE [LARGE SCALE GENOMIC DNA]</scope>
    <source>
        <strain evidence="4 5">DSM 45518</strain>
    </source>
</reference>
<keyword evidence="5" id="KW-1185">Reference proteome</keyword>
<name>A0A7W7G0U1_9ACTN</name>
<evidence type="ECO:0000259" key="2">
    <source>
        <dbReference type="Pfam" id="PF00440"/>
    </source>
</evidence>
<comment type="caution">
    <text evidence="4">The sequence shown here is derived from an EMBL/GenBank/DDBJ whole genome shotgun (WGS) entry which is preliminary data.</text>
</comment>
<sequence>MGTARERILDAAEELITAGQVPPPLDAVAAAAGVSKGGLLYHFDKQTLLQALVTRAVHRFDERLTAAAAQGLMAVAWLRLSVPTPGERTMYRAIMSMMRLTATGELDLPGEVGAAERRWQQMLTAELGDPVRARLVRLVGDGLFLAALTGPPPTSAEVEELLDHLGLSVTTGEAGS</sequence>
<dbReference type="GO" id="GO:0003677">
    <property type="term" value="F:DNA binding"/>
    <property type="evidence" value="ECO:0007669"/>
    <property type="project" value="UniProtKB-KW"/>
</dbReference>
<dbReference type="SUPFAM" id="SSF46689">
    <property type="entry name" value="Homeodomain-like"/>
    <property type="match status" value="1"/>
</dbReference>
<gene>
    <name evidence="4" type="ORF">BKA14_003576</name>
</gene>
<dbReference type="EMBL" id="JACHMF010000001">
    <property type="protein sequence ID" value="MBB4693428.1"/>
    <property type="molecule type" value="Genomic_DNA"/>
</dbReference>
<dbReference type="Gene3D" id="1.10.357.10">
    <property type="entry name" value="Tetracycline Repressor, domain 2"/>
    <property type="match status" value="1"/>
</dbReference>
<dbReference type="Pfam" id="PF17937">
    <property type="entry name" value="TetR_C_28"/>
    <property type="match status" value="1"/>
</dbReference>
<evidence type="ECO:0000259" key="3">
    <source>
        <dbReference type="Pfam" id="PF17937"/>
    </source>
</evidence>
<proteinExistence type="predicted"/>
<feature type="domain" description="TetR transcriptional regulator CgmR-like C-terminal" evidence="3">
    <location>
        <begin position="92"/>
        <end position="165"/>
    </location>
</feature>
<accession>A0A7W7G0U1</accession>
<protein>
    <submittedName>
        <fullName evidence="4">AcrR family transcriptional regulator</fullName>
    </submittedName>
</protein>
<evidence type="ECO:0000256" key="1">
    <source>
        <dbReference type="ARBA" id="ARBA00023125"/>
    </source>
</evidence>
<evidence type="ECO:0000313" key="4">
    <source>
        <dbReference type="EMBL" id="MBB4693428.1"/>
    </source>
</evidence>